<evidence type="ECO:0000313" key="7">
    <source>
        <dbReference type="EMBL" id="BAU98852.1"/>
    </source>
</evidence>
<evidence type="ECO:0000256" key="3">
    <source>
        <dbReference type="ARBA" id="ARBA00022692"/>
    </source>
</evidence>
<keyword evidence="3 6" id="KW-0812">Transmembrane</keyword>
<dbReference type="Proteomes" id="UP000243847">
    <property type="component" value="Chromosome sequence1"/>
</dbReference>
<dbReference type="GO" id="GO:0015267">
    <property type="term" value="F:channel activity"/>
    <property type="evidence" value="ECO:0007669"/>
    <property type="project" value="InterPro"/>
</dbReference>
<dbReference type="InterPro" id="IPR023271">
    <property type="entry name" value="Aquaporin-like"/>
</dbReference>
<dbReference type="PANTHER" id="PTHR45724">
    <property type="entry name" value="AQUAPORIN NIP2-1"/>
    <property type="match status" value="1"/>
</dbReference>
<dbReference type="GO" id="GO:0016020">
    <property type="term" value="C:membrane"/>
    <property type="evidence" value="ECO:0007669"/>
    <property type="project" value="UniProtKB-SubCell"/>
</dbReference>
<gene>
    <name evidence="7" type="ORF">AUMI_13100</name>
</gene>
<keyword evidence="4" id="KW-1133">Transmembrane helix</keyword>
<dbReference type="Pfam" id="PF00230">
    <property type="entry name" value="MIP"/>
    <property type="match status" value="1"/>
</dbReference>
<proteinExistence type="inferred from homology"/>
<dbReference type="NCBIfam" id="NF003838">
    <property type="entry name" value="PRK05420.1"/>
    <property type="match status" value="1"/>
</dbReference>
<evidence type="ECO:0000313" key="8">
    <source>
        <dbReference type="Proteomes" id="UP000243847"/>
    </source>
</evidence>
<dbReference type="SUPFAM" id="SSF81338">
    <property type="entry name" value="Aquaporin-like"/>
    <property type="match status" value="1"/>
</dbReference>
<accession>A0A173LVF7</accession>
<dbReference type="Gene3D" id="1.20.1080.10">
    <property type="entry name" value="Glycerol uptake facilitator protein"/>
    <property type="match status" value="1"/>
</dbReference>
<dbReference type="PROSITE" id="PS00221">
    <property type="entry name" value="MIP"/>
    <property type="match status" value="1"/>
</dbReference>
<evidence type="ECO:0000256" key="2">
    <source>
        <dbReference type="ARBA" id="ARBA00022448"/>
    </source>
</evidence>
<evidence type="ECO:0000256" key="4">
    <source>
        <dbReference type="ARBA" id="ARBA00022989"/>
    </source>
</evidence>
<protein>
    <submittedName>
        <fullName evidence="7">Bax protein</fullName>
    </submittedName>
</protein>
<dbReference type="InterPro" id="IPR000425">
    <property type="entry name" value="MIP"/>
</dbReference>
<evidence type="ECO:0000256" key="5">
    <source>
        <dbReference type="ARBA" id="ARBA00023136"/>
    </source>
</evidence>
<dbReference type="EMBL" id="AP017457">
    <property type="protein sequence ID" value="BAU98852.1"/>
    <property type="molecule type" value="Genomic_DNA"/>
</dbReference>
<sequence>MSEKVDVEEHSMTARVLAEIWGTFVLVLGLIGAAIFAAGFHEDTNGVGILGVALAVGIAVLAAAYSVGRISGAHFNPAVSVGLAFAKRMPWKDVPAYVLAQVVGGLLATTLIYLIATDGPLGFLLMSTEAGFASNGYGEGSPGGFGLTAVILAEVFFTALLVWVVLGTTHKLAVVGFAPLAIGLTLTLIHIVTIPISNTSVNPARSLATAVYGGAFPMSQLWVFIVAPLAGAALAGLTYRVMLNRKGD</sequence>
<dbReference type="PANTHER" id="PTHR45724:SF13">
    <property type="entry name" value="AQUAPORIN NIP1-1-RELATED"/>
    <property type="match status" value="1"/>
</dbReference>
<dbReference type="RefSeq" id="WP_231951786.1">
    <property type="nucleotide sequence ID" value="NZ_AP017457.1"/>
</dbReference>
<keyword evidence="5" id="KW-0472">Membrane</keyword>
<organism evidence="7 8">
    <name type="scientific">Aurantimicrobium minutum</name>
    <dbReference type="NCBI Taxonomy" id="708131"/>
    <lineage>
        <taxon>Bacteria</taxon>
        <taxon>Bacillati</taxon>
        <taxon>Actinomycetota</taxon>
        <taxon>Actinomycetes</taxon>
        <taxon>Micrococcales</taxon>
        <taxon>Microbacteriaceae</taxon>
        <taxon>Aurantimicrobium</taxon>
    </lineage>
</organism>
<reference evidence="7 8" key="1">
    <citation type="journal article" date="2016" name="Genome Announc.">
        <title>Complete Genome Sequence of Aurantimicrobium minutum Type Strain KNCT, a Planktonic Ultramicrobacterium Isolated from River Water.</title>
        <authorList>
            <person name="Nakai R."/>
            <person name="Fujisawa T."/>
            <person name="Nakamura Y."/>
            <person name="Nishide H."/>
            <person name="Uchiyama I."/>
            <person name="Baba T."/>
            <person name="Toyoda A."/>
            <person name="Fujiyama A."/>
            <person name="Naganuma T."/>
            <person name="Niki H."/>
        </authorList>
    </citation>
    <scope>NUCLEOTIDE SEQUENCE [LARGE SCALE GENOMIC DNA]</scope>
    <source>
        <strain evidence="7 8">KNC</strain>
    </source>
</reference>
<dbReference type="PRINTS" id="PR00783">
    <property type="entry name" value="MINTRINSICP"/>
</dbReference>
<evidence type="ECO:0000256" key="1">
    <source>
        <dbReference type="ARBA" id="ARBA00004141"/>
    </source>
</evidence>
<comment type="subcellular location">
    <subcellularLocation>
        <location evidence="1">Membrane</location>
        <topology evidence="1">Multi-pass membrane protein</topology>
    </subcellularLocation>
</comment>
<dbReference type="InterPro" id="IPR034294">
    <property type="entry name" value="Aquaporin_transptr"/>
</dbReference>
<dbReference type="GeneID" id="80451497"/>
<evidence type="ECO:0000256" key="6">
    <source>
        <dbReference type="RuleBase" id="RU000477"/>
    </source>
</evidence>
<dbReference type="KEGG" id="amin:AUMI_13100"/>
<comment type="similarity">
    <text evidence="6">Belongs to the MIP/aquaporin (TC 1.A.8) family.</text>
</comment>
<name>A0A173LVF7_9MICO</name>
<dbReference type="InterPro" id="IPR022357">
    <property type="entry name" value="MIP_CS"/>
</dbReference>
<keyword evidence="2 6" id="KW-0813">Transport</keyword>
<dbReference type="AlphaFoldDB" id="A0A173LVF7"/>